<name>A0AA38C053_TAXCH</name>
<proteinExistence type="predicted"/>
<evidence type="ECO:0000313" key="3">
    <source>
        <dbReference type="Proteomes" id="UP000824469"/>
    </source>
</evidence>
<feature type="region of interest" description="Disordered" evidence="1">
    <location>
        <begin position="1"/>
        <end position="27"/>
    </location>
</feature>
<feature type="non-terminal residue" evidence="2">
    <location>
        <position position="1"/>
    </location>
</feature>
<feature type="compositionally biased region" description="Polar residues" evidence="1">
    <location>
        <begin position="54"/>
        <end position="69"/>
    </location>
</feature>
<sequence length="135" mass="14416">ATYKPVVTSTSSPLKPSAVTLPKPAPTISQTPQAAIVISSHPSAPALSHPSFPETSSFLDNTAGGSATQTDRKAALRRSRSPSPPSEEDFSQRPRRQFELGDFIHGNARQVTFSNRFGALAGLEEENMHLDSSPC</sequence>
<evidence type="ECO:0000256" key="1">
    <source>
        <dbReference type="SAM" id="MobiDB-lite"/>
    </source>
</evidence>
<accession>A0AA38C053</accession>
<reference evidence="2 3" key="1">
    <citation type="journal article" date="2021" name="Nat. Plants">
        <title>The Taxus genome provides insights into paclitaxel biosynthesis.</title>
        <authorList>
            <person name="Xiong X."/>
            <person name="Gou J."/>
            <person name="Liao Q."/>
            <person name="Li Y."/>
            <person name="Zhou Q."/>
            <person name="Bi G."/>
            <person name="Li C."/>
            <person name="Du R."/>
            <person name="Wang X."/>
            <person name="Sun T."/>
            <person name="Guo L."/>
            <person name="Liang H."/>
            <person name="Lu P."/>
            <person name="Wu Y."/>
            <person name="Zhang Z."/>
            <person name="Ro D.K."/>
            <person name="Shang Y."/>
            <person name="Huang S."/>
            <person name="Yan J."/>
        </authorList>
    </citation>
    <scope>NUCLEOTIDE SEQUENCE [LARGE SCALE GENOMIC DNA]</scope>
    <source>
        <strain evidence="2">Ta-2019</strain>
    </source>
</reference>
<evidence type="ECO:0000313" key="2">
    <source>
        <dbReference type="EMBL" id="KAH9291152.1"/>
    </source>
</evidence>
<feature type="compositionally biased region" description="Low complexity" evidence="1">
    <location>
        <begin position="39"/>
        <end position="53"/>
    </location>
</feature>
<dbReference type="Proteomes" id="UP000824469">
    <property type="component" value="Unassembled WGS sequence"/>
</dbReference>
<keyword evidence="3" id="KW-1185">Reference proteome</keyword>
<gene>
    <name evidence="2" type="ORF">KI387_043657</name>
</gene>
<dbReference type="EMBL" id="JAHRHJ020003803">
    <property type="protein sequence ID" value="KAH9291152.1"/>
    <property type="molecule type" value="Genomic_DNA"/>
</dbReference>
<protein>
    <submittedName>
        <fullName evidence="2">Uncharacterized protein</fullName>
    </submittedName>
</protein>
<feature type="region of interest" description="Disordered" evidence="1">
    <location>
        <begin position="39"/>
        <end position="98"/>
    </location>
</feature>
<dbReference type="AlphaFoldDB" id="A0AA38C053"/>
<organism evidence="2 3">
    <name type="scientific">Taxus chinensis</name>
    <name type="common">Chinese yew</name>
    <name type="synonym">Taxus wallichiana var. chinensis</name>
    <dbReference type="NCBI Taxonomy" id="29808"/>
    <lineage>
        <taxon>Eukaryota</taxon>
        <taxon>Viridiplantae</taxon>
        <taxon>Streptophyta</taxon>
        <taxon>Embryophyta</taxon>
        <taxon>Tracheophyta</taxon>
        <taxon>Spermatophyta</taxon>
        <taxon>Pinopsida</taxon>
        <taxon>Pinidae</taxon>
        <taxon>Conifers II</taxon>
        <taxon>Cupressales</taxon>
        <taxon>Taxaceae</taxon>
        <taxon>Taxus</taxon>
    </lineage>
</organism>
<comment type="caution">
    <text evidence="2">The sequence shown here is derived from an EMBL/GenBank/DDBJ whole genome shotgun (WGS) entry which is preliminary data.</text>
</comment>